<accession>X1R8X8</accession>
<dbReference type="EMBL" id="BARW01007843">
    <property type="protein sequence ID" value="GAI76998.1"/>
    <property type="molecule type" value="Genomic_DNA"/>
</dbReference>
<evidence type="ECO:0000313" key="1">
    <source>
        <dbReference type="EMBL" id="GAI76998.1"/>
    </source>
</evidence>
<dbReference type="AlphaFoldDB" id="X1R8X8"/>
<comment type="caution">
    <text evidence="1">The sequence shown here is derived from an EMBL/GenBank/DDBJ whole genome shotgun (WGS) entry which is preliminary data.</text>
</comment>
<sequence>MDILKVNQGGWELNQGLHQDVPPQHSFWVLIYLTLWYKDEED</sequence>
<gene>
    <name evidence="1" type="ORF">S12H4_16242</name>
</gene>
<protein>
    <submittedName>
        <fullName evidence="1">Uncharacterized protein</fullName>
    </submittedName>
</protein>
<reference evidence="1" key="1">
    <citation type="journal article" date="2014" name="Front. Microbiol.">
        <title>High frequency of phylogenetically diverse reductive dehalogenase-homologous genes in deep subseafloor sedimentary metagenomes.</title>
        <authorList>
            <person name="Kawai M."/>
            <person name="Futagami T."/>
            <person name="Toyoda A."/>
            <person name="Takaki Y."/>
            <person name="Nishi S."/>
            <person name="Hori S."/>
            <person name="Arai W."/>
            <person name="Tsubouchi T."/>
            <person name="Morono Y."/>
            <person name="Uchiyama I."/>
            <person name="Ito T."/>
            <person name="Fujiyama A."/>
            <person name="Inagaki F."/>
            <person name="Takami H."/>
        </authorList>
    </citation>
    <scope>NUCLEOTIDE SEQUENCE</scope>
    <source>
        <strain evidence="1">Expedition CK06-06</strain>
    </source>
</reference>
<organism evidence="1">
    <name type="scientific">marine sediment metagenome</name>
    <dbReference type="NCBI Taxonomy" id="412755"/>
    <lineage>
        <taxon>unclassified sequences</taxon>
        <taxon>metagenomes</taxon>
        <taxon>ecological metagenomes</taxon>
    </lineage>
</organism>
<feature type="non-terminal residue" evidence="1">
    <location>
        <position position="42"/>
    </location>
</feature>
<proteinExistence type="predicted"/>
<name>X1R8X8_9ZZZZ</name>